<comment type="caution">
    <text evidence="1">The sequence shown here is derived from an EMBL/GenBank/DDBJ whole genome shotgun (WGS) entry which is preliminary data.</text>
</comment>
<sequence>MPVIALRCGMPQGLTTPNLPTKHTLKKPLLTQEDNQPLLAAKLCLTLGRIQTVCDKVKVDKRAQMAHAEMVALTCSFCNGTIYRPKWYVEMEKRKHPQKNTVFCNRRCYGNYRNIHSQGNGANGT</sequence>
<evidence type="ECO:0000313" key="1">
    <source>
        <dbReference type="EMBL" id="OHA26240.1"/>
    </source>
</evidence>
<dbReference type="Proteomes" id="UP000177565">
    <property type="component" value="Unassembled WGS sequence"/>
</dbReference>
<reference evidence="1 2" key="1">
    <citation type="journal article" date="2016" name="Nat. Commun.">
        <title>Thousands of microbial genomes shed light on interconnected biogeochemical processes in an aquifer system.</title>
        <authorList>
            <person name="Anantharaman K."/>
            <person name="Brown C.T."/>
            <person name="Hug L.A."/>
            <person name="Sharon I."/>
            <person name="Castelle C.J."/>
            <person name="Probst A.J."/>
            <person name="Thomas B.C."/>
            <person name="Singh A."/>
            <person name="Wilkins M.J."/>
            <person name="Karaoz U."/>
            <person name="Brodie E.L."/>
            <person name="Williams K.H."/>
            <person name="Hubbard S.S."/>
            <person name="Banfield J.F."/>
        </authorList>
    </citation>
    <scope>NUCLEOTIDE SEQUENCE [LARGE SCALE GENOMIC DNA]</scope>
</reference>
<dbReference type="EMBL" id="MHRQ01000024">
    <property type="protein sequence ID" value="OHA26240.1"/>
    <property type="molecule type" value="Genomic_DNA"/>
</dbReference>
<accession>A0A1G2MQS6</accession>
<dbReference type="AlphaFoldDB" id="A0A1G2MQS6"/>
<evidence type="ECO:0000313" key="2">
    <source>
        <dbReference type="Proteomes" id="UP000177565"/>
    </source>
</evidence>
<name>A0A1G2MQS6_9BACT</name>
<protein>
    <submittedName>
        <fullName evidence="1">Uncharacterized protein</fullName>
    </submittedName>
</protein>
<gene>
    <name evidence="1" type="ORF">A3C06_04600</name>
</gene>
<proteinExistence type="predicted"/>
<organism evidence="1 2">
    <name type="scientific">Candidatus Taylorbacteria bacterium RIFCSPHIGHO2_02_FULL_46_13</name>
    <dbReference type="NCBI Taxonomy" id="1802312"/>
    <lineage>
        <taxon>Bacteria</taxon>
        <taxon>Candidatus Tayloriibacteriota</taxon>
    </lineage>
</organism>